<keyword evidence="4 7" id="KW-1133">Transmembrane helix</keyword>
<protein>
    <submittedName>
        <fullName evidence="9">P protein</fullName>
    </submittedName>
</protein>
<evidence type="ECO:0000256" key="1">
    <source>
        <dbReference type="ARBA" id="ARBA00004141"/>
    </source>
</evidence>
<dbReference type="GO" id="GO:0055085">
    <property type="term" value="P:transmembrane transport"/>
    <property type="evidence" value="ECO:0007669"/>
    <property type="project" value="InterPro"/>
</dbReference>
<gene>
    <name evidence="9" type="ORF">L798_04798</name>
</gene>
<dbReference type="STRING" id="136037.A0A067RB00"/>
<organism evidence="9 10">
    <name type="scientific">Zootermopsis nevadensis</name>
    <name type="common">Dampwood termite</name>
    <dbReference type="NCBI Taxonomy" id="136037"/>
    <lineage>
        <taxon>Eukaryota</taxon>
        <taxon>Metazoa</taxon>
        <taxon>Ecdysozoa</taxon>
        <taxon>Arthropoda</taxon>
        <taxon>Hexapoda</taxon>
        <taxon>Insecta</taxon>
        <taxon>Pterygota</taxon>
        <taxon>Neoptera</taxon>
        <taxon>Polyneoptera</taxon>
        <taxon>Dictyoptera</taxon>
        <taxon>Blattodea</taxon>
        <taxon>Blattoidea</taxon>
        <taxon>Termitoidae</taxon>
        <taxon>Termopsidae</taxon>
        <taxon>Zootermopsis</taxon>
    </lineage>
</organism>
<accession>A0A067RB00</accession>
<dbReference type="FunCoup" id="A0A067RB00">
    <property type="interactions" value="1"/>
</dbReference>
<feature type="transmembrane region" description="Helical" evidence="7">
    <location>
        <begin position="299"/>
        <end position="316"/>
    </location>
</feature>
<dbReference type="eggNOG" id="KOG2639">
    <property type="taxonomic scope" value="Eukaryota"/>
</dbReference>
<feature type="transmembrane region" description="Helical" evidence="7">
    <location>
        <begin position="588"/>
        <end position="605"/>
    </location>
</feature>
<keyword evidence="3 7" id="KW-0812">Transmembrane</keyword>
<feature type="transmembrane region" description="Helical" evidence="7">
    <location>
        <begin position="775"/>
        <end position="798"/>
    </location>
</feature>
<feature type="transmembrane region" description="Helical" evidence="7">
    <location>
        <begin position="686"/>
        <end position="704"/>
    </location>
</feature>
<dbReference type="CDD" id="cd01116">
    <property type="entry name" value="P_permease"/>
    <property type="match status" value="1"/>
</dbReference>
<evidence type="ECO:0000256" key="4">
    <source>
        <dbReference type="ARBA" id="ARBA00022989"/>
    </source>
</evidence>
<dbReference type="GO" id="GO:0016020">
    <property type="term" value="C:membrane"/>
    <property type="evidence" value="ECO:0007669"/>
    <property type="project" value="UniProtKB-SubCell"/>
</dbReference>
<dbReference type="InterPro" id="IPR051475">
    <property type="entry name" value="Diverse_Ion_Transporter"/>
</dbReference>
<dbReference type="PANTHER" id="PTHR43568:SF1">
    <property type="entry name" value="P PROTEIN"/>
    <property type="match status" value="1"/>
</dbReference>
<comment type="subcellular location">
    <subcellularLocation>
        <location evidence="1">Membrane</location>
        <topology evidence="1">Multi-pass membrane protein</topology>
    </subcellularLocation>
</comment>
<dbReference type="AlphaFoldDB" id="A0A067RB00"/>
<dbReference type="Proteomes" id="UP000027135">
    <property type="component" value="Unassembled WGS sequence"/>
</dbReference>
<reference evidence="9 10" key="1">
    <citation type="journal article" date="2014" name="Nat. Commun.">
        <title>Molecular traces of alternative social organization in a termite genome.</title>
        <authorList>
            <person name="Terrapon N."/>
            <person name="Li C."/>
            <person name="Robertson H.M."/>
            <person name="Ji L."/>
            <person name="Meng X."/>
            <person name="Booth W."/>
            <person name="Chen Z."/>
            <person name="Childers C.P."/>
            <person name="Glastad K.M."/>
            <person name="Gokhale K."/>
            <person name="Gowin J."/>
            <person name="Gronenberg W."/>
            <person name="Hermansen R.A."/>
            <person name="Hu H."/>
            <person name="Hunt B.G."/>
            <person name="Huylmans A.K."/>
            <person name="Khalil S.M."/>
            <person name="Mitchell R.D."/>
            <person name="Munoz-Torres M.C."/>
            <person name="Mustard J.A."/>
            <person name="Pan H."/>
            <person name="Reese J.T."/>
            <person name="Scharf M.E."/>
            <person name="Sun F."/>
            <person name="Vogel H."/>
            <person name="Xiao J."/>
            <person name="Yang W."/>
            <person name="Yang Z."/>
            <person name="Yang Z."/>
            <person name="Zhou J."/>
            <person name="Zhu J."/>
            <person name="Brent C.S."/>
            <person name="Elsik C.G."/>
            <person name="Goodisman M.A."/>
            <person name="Liberles D.A."/>
            <person name="Roe R.M."/>
            <person name="Vargo E.L."/>
            <person name="Vilcinskas A."/>
            <person name="Wang J."/>
            <person name="Bornberg-Bauer E."/>
            <person name="Korb J."/>
            <person name="Zhang G."/>
            <person name="Liebig J."/>
        </authorList>
    </citation>
    <scope>NUCLEOTIDE SEQUENCE [LARGE SCALE GENOMIC DNA]</scope>
    <source>
        <tissue evidence="9">Whole organism</tissue>
    </source>
</reference>
<feature type="region of interest" description="Disordered" evidence="6">
    <location>
        <begin position="1"/>
        <end position="27"/>
    </location>
</feature>
<evidence type="ECO:0000259" key="8">
    <source>
        <dbReference type="Pfam" id="PF03600"/>
    </source>
</evidence>
<keyword evidence="10" id="KW-1185">Reference proteome</keyword>
<name>A0A067RB00_ZOONE</name>
<proteinExistence type="predicted"/>
<evidence type="ECO:0000256" key="2">
    <source>
        <dbReference type="ARBA" id="ARBA00022448"/>
    </source>
</evidence>
<evidence type="ECO:0000256" key="7">
    <source>
        <dbReference type="SAM" id="Phobius"/>
    </source>
</evidence>
<dbReference type="PANTHER" id="PTHR43568">
    <property type="entry name" value="P PROTEIN"/>
    <property type="match status" value="1"/>
</dbReference>
<dbReference type="Pfam" id="PF03600">
    <property type="entry name" value="CitMHS"/>
    <property type="match status" value="1"/>
</dbReference>
<dbReference type="InParanoid" id="A0A067RB00"/>
<keyword evidence="2" id="KW-0813">Transport</keyword>
<evidence type="ECO:0000256" key="6">
    <source>
        <dbReference type="SAM" id="MobiDB-lite"/>
    </source>
</evidence>
<evidence type="ECO:0000256" key="5">
    <source>
        <dbReference type="ARBA" id="ARBA00023136"/>
    </source>
</evidence>
<evidence type="ECO:0000256" key="3">
    <source>
        <dbReference type="ARBA" id="ARBA00022692"/>
    </source>
</evidence>
<feature type="transmembrane region" description="Helical" evidence="7">
    <location>
        <begin position="359"/>
        <end position="384"/>
    </location>
</feature>
<feature type="domain" description="Citrate transporter-like" evidence="8">
    <location>
        <begin position="311"/>
        <end position="738"/>
    </location>
</feature>
<feature type="region of interest" description="Disordered" evidence="6">
    <location>
        <begin position="81"/>
        <end position="107"/>
    </location>
</feature>
<dbReference type="OMA" id="HHEETAM"/>
<evidence type="ECO:0000313" key="9">
    <source>
        <dbReference type="EMBL" id="KDR20906.1"/>
    </source>
</evidence>
<sequence length="801" mass="89186">MKGIETLSPRKKRSREDSSSGSNNSTIVPWTNLPYLEHCEAHIQFVPTAINYSKKQENNVRKIQQLSKTKRGLKEVIPTSSARAFSKKQGASDKKLEEDDDDDVVDPSPDIPTAGIRALKPWMRYTKISVLFLVWLVFTVVLIMKCEKESKMHQISIPEGNIKSYWLKEHPTNRKLELALRGAFLPAYYGNMSTKFLSVWIQLVEVAPGFQTVANLSAYNGDNIILVMNVSEIWEIPIVSKELLDDVPDVVNKKVFSMKDFDVRLVPRSIMRIQMKTNMEASFPTAVYCDLSPIDTDSGIVYAAIVLLGLYVLIILEIVHRTLAAMLASTMSVAILAALNERPTTAELISWIDVETLLLLFSMMMMVAILSETGIFDYMAVYAYKITNGRVWPLVNTLCLITTFLSMLLDNVTIVLLMTPVTIRLCEVVELNPVPVLMAIVIYSNIGGSITPVGDPPNVIIASNQDVIDSGVDFSVYTLHMGVGILAVMAITHVFLRFMFRNINTLRFTEPQDVRELRQEIAVWQRAAASLSSYSKDEDTVRASLLKKVRCLVHELKRKLVTGSVAVDTYKANLEELRARYPIRNKALLAKSGVSLAFVIILFFLHSVPNLNLSLGWTALHGALLLLLLADDEEMEGVLARVEWGTLLFFASLFVLMEALSRLGLISWIGRQTEAVVLAVNEESRLAVAILLILWVSAFASAFVDNIPLTTMMIRIVTNLNLELGLPLQPLVWALAFGACLGGNGTLIGASANVVCAGVAEQHGYRFTFMQFFKVGFPVMLVSVAVTSVYLMVCHVSLQWH</sequence>
<dbReference type="OrthoDB" id="442352at2759"/>
<feature type="transmembrane region" description="Helical" evidence="7">
    <location>
        <begin position="391"/>
        <end position="409"/>
    </location>
</feature>
<feature type="transmembrane region" description="Helical" evidence="7">
    <location>
        <begin position="642"/>
        <end position="666"/>
    </location>
</feature>
<dbReference type="InterPro" id="IPR004680">
    <property type="entry name" value="Cit_transptr-like_dom"/>
</dbReference>
<keyword evidence="5 7" id="KW-0472">Membrane</keyword>
<evidence type="ECO:0000313" key="10">
    <source>
        <dbReference type="Proteomes" id="UP000027135"/>
    </source>
</evidence>
<feature type="transmembrane region" description="Helical" evidence="7">
    <location>
        <begin position="125"/>
        <end position="144"/>
    </location>
</feature>
<feature type="transmembrane region" description="Helical" evidence="7">
    <location>
        <begin position="479"/>
        <end position="500"/>
    </location>
</feature>
<dbReference type="EMBL" id="KK852579">
    <property type="protein sequence ID" value="KDR20906.1"/>
    <property type="molecule type" value="Genomic_DNA"/>
</dbReference>